<feature type="compositionally biased region" description="Low complexity" evidence="1">
    <location>
        <begin position="516"/>
        <end position="529"/>
    </location>
</feature>
<feature type="compositionally biased region" description="Basic and acidic residues" evidence="1">
    <location>
        <begin position="963"/>
        <end position="972"/>
    </location>
</feature>
<dbReference type="Pfam" id="PF05205">
    <property type="entry name" value="COMPASS-Shg1"/>
    <property type="match status" value="1"/>
</dbReference>
<accession>A0A7M7NUN4</accession>
<evidence type="ECO:0000313" key="4">
    <source>
        <dbReference type="Proteomes" id="UP000007110"/>
    </source>
</evidence>
<feature type="compositionally biased region" description="Basic and acidic residues" evidence="1">
    <location>
        <begin position="1467"/>
        <end position="1489"/>
    </location>
</feature>
<feature type="compositionally biased region" description="Basic and acidic residues" evidence="1">
    <location>
        <begin position="353"/>
        <end position="362"/>
    </location>
</feature>
<feature type="compositionally biased region" description="Acidic residues" evidence="1">
    <location>
        <begin position="1083"/>
        <end position="1102"/>
    </location>
</feature>
<feature type="compositionally biased region" description="Basic and acidic residues" evidence="1">
    <location>
        <begin position="1135"/>
        <end position="1150"/>
    </location>
</feature>
<reference evidence="4" key="1">
    <citation type="submission" date="2015-02" db="EMBL/GenBank/DDBJ databases">
        <title>Genome sequencing for Strongylocentrotus purpuratus.</title>
        <authorList>
            <person name="Murali S."/>
            <person name="Liu Y."/>
            <person name="Vee V."/>
            <person name="English A."/>
            <person name="Wang M."/>
            <person name="Skinner E."/>
            <person name="Han Y."/>
            <person name="Muzny D.M."/>
            <person name="Worley K.C."/>
            <person name="Gibbs R.A."/>
        </authorList>
    </citation>
    <scope>NUCLEOTIDE SEQUENCE</scope>
</reference>
<feature type="compositionally biased region" description="Acidic residues" evidence="1">
    <location>
        <begin position="1267"/>
        <end position="1280"/>
    </location>
</feature>
<feature type="region of interest" description="Disordered" evidence="1">
    <location>
        <begin position="404"/>
        <end position="740"/>
    </location>
</feature>
<sequence>MSATANGVDPALVTRIVDRVKSQGIFDQFRRDCLADVDTKPAYQNLGTRVEGYVSSFLTDFVWTPDMNKNQLRNSLRRQINESEMLASGVERVIEQVVDAQLQQIFLPRIETVVKEYLHSDNTPSSSDVKPGMESGSIPAQPGSSGSSPMVLGVKGSPADSPLPGWSAANTSLQSSTSFPNQPPLPGETPDQPQPPPLPDSSAVQEKPPLPRSREASPPPLPPSTIPERTRHTSSVSSSPSLDSISSDPLSIDSEEEKPKVVPKTSPPKTASPASSSKSTPGKPSTGKVALGKRRVILKKVVVRKADGTKVVRVVRMDPTKATAKRLLMRATSRAAGDQGGSPKGKPISLAKVKTEEGRQQPEEEDSPVKSIKLPEDDLSGDVLVSPLLGKRKHLPIDTKYLKVAEAQDPQVALQVKDEPMSSGDEEKWTPRPERPKRRGFSREEIAAAHDASDSDEESRPSPVIPKEEDSLSKDLEDVSSSGSDMDFEEGTSSNSAPDRRDYFPADASDSDSHVSDVTVSSVHTSDLSSFDDKISSSSSSSSSSEESEEDTDDYGKKPAKPTDQSRADAKPMLLASKEEILDRSVSPASSGGGKTSPRPVVEARWKRQHMVDIEDEETKADRRKRADTKVWIDQHHQASGSKAKKAEAKEERAKRRQQMKEEREHLRESATSPSQIETRRQRRGRSEDEGAESKPYTKQQLKEQKLQEKRREAKRQRSLLSQSEDSPAALDSKPRRETEWTAPRILRQDFLIKKRRDSQIPFHHLLTLDMAYKQLLKKSQQRTKFIAMRAREEKEGKKSYSRFTFHAPGKNVRKSRWLQASAERKEWKSEREAPSAPEAVLETVAMDEAEQHEEVQCANEEDRLEMISPTSPDEAPPEPEEDSKGGSRYESIKSPETELDIDQFGKSSTDKVDELEPERTDNTVDSDRLSSEKVDIVLKEKTEAETGSEFGKASDDTANDTTDVKMEENETLRVSPSQVNIGVTDTKECDTSSDKDRNIKDEEMDVATDEKVTPEDHHAEEEAKLEEEEKEEPQENDDIDKEQEVDKEEEVQISTKDDEKNTDTPAEDTVPTFVVLEREEISSEEGDFDDPERDITEEQVSSEDKSVKLPSIFQQTEAISSDEELDEIMPSSSGKDKADGDRVEEKSEGEVDEEIPPLAEGESITKLTEDVSGDELSDTRSVENPPTPTMDEPSEFEGIREGNNDGQATIPIVLVSNPGGSGKSLGHSYSTGSSSDAEGTRTRESTPKSDGKIQEKMEDSRKKEEIEEGELAEMEEGEVSEEKEQTSGRGSRYRNTSGQSDPPEESSGYGKRPRRRTFSPHQGKDDEYLYFGLGKRTRRQSPTPPAQSPTPPTQGAAQRKPLTRERSRSGGMAAGQAKDSPGPVKEQEERVPSAPTERRSSRYSRRVSPPNRYSPSEQRTTPKGKGQGGTTPPSAPSTSSPSPSPHESDQPSEPQQPHRHFTRRMSGRDEEKRRPHRYEDMYYYDNKRSRGNTNQAPASGKPVRRTSGEERKRKR</sequence>
<feature type="compositionally biased region" description="Basic and acidic residues" evidence="1">
    <location>
        <begin position="986"/>
        <end position="1002"/>
    </location>
</feature>
<name>A0A7M7NUN4_STRPU</name>
<feature type="domain" description="BOD1/SHG1" evidence="2">
    <location>
        <begin position="16"/>
        <end position="111"/>
    </location>
</feature>
<feature type="region of interest" description="Disordered" evidence="1">
    <location>
        <begin position="816"/>
        <end position="1516"/>
    </location>
</feature>
<feature type="region of interest" description="Disordered" evidence="1">
    <location>
        <begin position="330"/>
        <end position="381"/>
    </location>
</feature>
<feature type="compositionally biased region" description="Basic and acidic residues" evidence="1">
    <location>
        <begin position="416"/>
        <end position="434"/>
    </location>
</feature>
<dbReference type="PANTHER" id="PTHR31532:SF10">
    <property type="entry name" value="BIORIENTATION OF CHROMOSOMES IN CELL DIVISION PROTEIN 1-LIKE 1"/>
    <property type="match status" value="1"/>
</dbReference>
<feature type="compositionally biased region" description="Basic and acidic residues" evidence="1">
    <location>
        <begin position="823"/>
        <end position="834"/>
    </location>
</feature>
<keyword evidence="4" id="KW-1185">Reference proteome</keyword>
<reference evidence="3" key="2">
    <citation type="submission" date="2021-01" db="UniProtKB">
        <authorList>
            <consortium name="EnsemblMetazoa"/>
        </authorList>
    </citation>
    <scope>IDENTIFICATION</scope>
</reference>
<evidence type="ECO:0000256" key="1">
    <source>
        <dbReference type="SAM" id="MobiDB-lite"/>
    </source>
</evidence>
<feature type="compositionally biased region" description="Basic and acidic residues" evidence="1">
    <location>
        <begin position="466"/>
        <end position="477"/>
    </location>
</feature>
<dbReference type="OrthoDB" id="7605699at2759"/>
<dbReference type="PANTHER" id="PTHR31532">
    <property type="entry name" value="BIORIENTATION OF CHROMOSOMES IN CELL DIVISION 1 FAMILY MEMBER"/>
    <property type="match status" value="1"/>
</dbReference>
<dbReference type="KEGG" id="spu:582846"/>
<dbReference type="InterPro" id="IPR055264">
    <property type="entry name" value="BOD1/SHG1_dom"/>
</dbReference>
<feature type="compositionally biased region" description="Basic and acidic residues" evidence="1">
    <location>
        <begin position="883"/>
        <end position="897"/>
    </location>
</feature>
<feature type="compositionally biased region" description="Basic and acidic residues" evidence="1">
    <location>
        <begin position="1239"/>
        <end position="1266"/>
    </location>
</feature>
<organism evidence="3 4">
    <name type="scientific">Strongylocentrotus purpuratus</name>
    <name type="common">Purple sea urchin</name>
    <dbReference type="NCBI Taxonomy" id="7668"/>
    <lineage>
        <taxon>Eukaryota</taxon>
        <taxon>Metazoa</taxon>
        <taxon>Echinodermata</taxon>
        <taxon>Eleutherozoa</taxon>
        <taxon>Echinozoa</taxon>
        <taxon>Echinoidea</taxon>
        <taxon>Euechinoidea</taxon>
        <taxon>Echinacea</taxon>
        <taxon>Camarodonta</taxon>
        <taxon>Echinidea</taxon>
        <taxon>Strongylocentrotidae</taxon>
        <taxon>Strongylocentrotus</taxon>
    </lineage>
</organism>
<feature type="compositionally biased region" description="Basic and acidic residues" evidence="1">
    <location>
        <begin position="701"/>
        <end position="712"/>
    </location>
</feature>
<proteinExistence type="predicted"/>
<feature type="compositionally biased region" description="Basic and acidic residues" evidence="1">
    <location>
        <begin position="1009"/>
        <end position="1023"/>
    </location>
</feature>
<feature type="compositionally biased region" description="Basic and acidic residues" evidence="1">
    <location>
        <begin position="909"/>
        <end position="945"/>
    </location>
</feature>
<feature type="compositionally biased region" description="Basic and acidic residues" evidence="1">
    <location>
        <begin position="1507"/>
        <end position="1516"/>
    </location>
</feature>
<feature type="compositionally biased region" description="Basic and acidic residues" evidence="1">
    <location>
        <begin position="628"/>
        <end position="637"/>
    </location>
</feature>
<feature type="compositionally biased region" description="Basic and acidic residues" evidence="1">
    <location>
        <begin position="853"/>
        <end position="866"/>
    </location>
</feature>
<feature type="compositionally biased region" description="Low complexity" evidence="1">
    <location>
        <begin position="1407"/>
        <end position="1442"/>
    </location>
</feature>
<feature type="compositionally biased region" description="Polar residues" evidence="1">
    <location>
        <begin position="168"/>
        <end position="180"/>
    </location>
</feature>
<protein>
    <recommendedName>
        <fullName evidence="2">BOD1/SHG1 domain-containing protein</fullName>
    </recommendedName>
</protein>
<feature type="compositionally biased region" description="Low complexity" evidence="1">
    <location>
        <begin position="234"/>
        <end position="252"/>
    </location>
</feature>
<feature type="compositionally biased region" description="Acidic residues" evidence="1">
    <location>
        <begin position="1024"/>
        <end position="1052"/>
    </location>
</feature>
<dbReference type="GO" id="GO:0031297">
    <property type="term" value="P:replication fork processing"/>
    <property type="evidence" value="ECO:0000318"/>
    <property type="project" value="GO_Central"/>
</dbReference>
<dbReference type="Proteomes" id="UP000007110">
    <property type="component" value="Unassembled WGS sequence"/>
</dbReference>
<feature type="compositionally biased region" description="Polar residues" evidence="1">
    <location>
        <begin position="973"/>
        <end position="984"/>
    </location>
</feature>
<feature type="compositionally biased region" description="Pro residues" evidence="1">
    <location>
        <begin position="181"/>
        <end position="199"/>
    </location>
</feature>
<dbReference type="GO" id="GO:0048188">
    <property type="term" value="C:Set1C/COMPASS complex"/>
    <property type="evidence" value="ECO:0000318"/>
    <property type="project" value="GO_Central"/>
</dbReference>
<feature type="compositionally biased region" description="Low complexity" evidence="1">
    <location>
        <begin position="1225"/>
        <end position="1236"/>
    </location>
</feature>
<feature type="compositionally biased region" description="Basic and acidic residues" evidence="1">
    <location>
        <begin position="1386"/>
        <end position="1401"/>
    </location>
</feature>
<evidence type="ECO:0000313" key="3">
    <source>
        <dbReference type="EnsemblMetazoa" id="XP_030841793"/>
    </source>
</evidence>
<feature type="compositionally biased region" description="Basic and acidic residues" evidence="1">
    <location>
        <begin position="441"/>
        <end position="453"/>
    </location>
</feature>
<dbReference type="OMA" id="MTIGVER"/>
<dbReference type="InParanoid" id="A0A7M7NUN4"/>
<feature type="compositionally biased region" description="Low complexity" evidence="1">
    <location>
        <begin position="262"/>
        <end position="288"/>
    </location>
</feature>
<feature type="compositionally biased region" description="Basic and acidic residues" evidence="1">
    <location>
        <begin position="645"/>
        <end position="669"/>
    </location>
</feature>
<feature type="compositionally biased region" description="Basic and acidic residues" evidence="1">
    <location>
        <begin position="602"/>
        <end position="613"/>
    </location>
</feature>
<feature type="compositionally biased region" description="Low complexity" evidence="1">
    <location>
        <begin position="536"/>
        <end position="545"/>
    </location>
</feature>
<feature type="compositionally biased region" description="Polar residues" evidence="1">
    <location>
        <begin position="1288"/>
        <end position="1301"/>
    </location>
</feature>
<dbReference type="RefSeq" id="XP_030841793.1">
    <property type="nucleotide sequence ID" value="XM_030985933.1"/>
</dbReference>
<feature type="region of interest" description="Disordered" evidence="1">
    <location>
        <begin position="120"/>
        <end position="294"/>
    </location>
</feature>
<dbReference type="GeneID" id="582846"/>
<dbReference type="EnsemblMetazoa" id="XM_030985933">
    <property type="protein sequence ID" value="XP_030841793"/>
    <property type="gene ID" value="LOC582846"/>
</dbReference>
<feature type="compositionally biased region" description="Pro residues" evidence="1">
    <location>
        <begin position="1343"/>
        <end position="1353"/>
    </location>
</feature>
<evidence type="ECO:0000259" key="2">
    <source>
        <dbReference type="Pfam" id="PF05205"/>
    </source>
</evidence>